<dbReference type="Pfam" id="PF00326">
    <property type="entry name" value="Peptidase_S9"/>
    <property type="match status" value="1"/>
</dbReference>
<dbReference type="InterPro" id="IPR001375">
    <property type="entry name" value="Peptidase_S9_cat"/>
</dbReference>
<keyword evidence="4" id="KW-1185">Reference proteome</keyword>
<dbReference type="GO" id="GO:0006508">
    <property type="term" value="P:proteolysis"/>
    <property type="evidence" value="ECO:0007669"/>
    <property type="project" value="InterPro"/>
</dbReference>
<dbReference type="InterPro" id="IPR011042">
    <property type="entry name" value="6-blade_b-propeller_TolB-like"/>
</dbReference>
<dbReference type="Gene3D" id="3.40.50.1820">
    <property type="entry name" value="alpha/beta hydrolase"/>
    <property type="match status" value="1"/>
</dbReference>
<dbReference type="GO" id="GO:0004177">
    <property type="term" value="F:aminopeptidase activity"/>
    <property type="evidence" value="ECO:0007669"/>
    <property type="project" value="UniProtKB-KW"/>
</dbReference>
<proteinExistence type="predicted"/>
<organism evidence="3 4">
    <name type="scientific">Frondihabitans australicus</name>
    <dbReference type="NCBI Taxonomy" id="386892"/>
    <lineage>
        <taxon>Bacteria</taxon>
        <taxon>Bacillati</taxon>
        <taxon>Actinomycetota</taxon>
        <taxon>Actinomycetes</taxon>
        <taxon>Micrococcales</taxon>
        <taxon>Microbacteriaceae</taxon>
        <taxon>Frondihabitans</taxon>
    </lineage>
</organism>
<keyword evidence="1" id="KW-0378">Hydrolase</keyword>
<dbReference type="OrthoDB" id="262125at2"/>
<dbReference type="RefSeq" id="WP_121369153.1">
    <property type="nucleotide sequence ID" value="NZ_RBKS01000001.1"/>
</dbReference>
<dbReference type="InterPro" id="IPR002470">
    <property type="entry name" value="Peptidase_S9A"/>
</dbReference>
<dbReference type="InterPro" id="IPR029058">
    <property type="entry name" value="AB_hydrolase_fold"/>
</dbReference>
<dbReference type="PANTHER" id="PTHR42776">
    <property type="entry name" value="SERINE PEPTIDASE S9 FAMILY MEMBER"/>
    <property type="match status" value="1"/>
</dbReference>
<keyword evidence="3" id="KW-0645">Protease</keyword>
<dbReference type="PANTHER" id="PTHR42776:SF27">
    <property type="entry name" value="DIPEPTIDYL PEPTIDASE FAMILY MEMBER 6"/>
    <property type="match status" value="1"/>
</dbReference>
<dbReference type="Gene3D" id="2.120.10.30">
    <property type="entry name" value="TolB, C-terminal domain"/>
    <property type="match status" value="1"/>
</dbReference>
<evidence type="ECO:0000313" key="4">
    <source>
        <dbReference type="Proteomes" id="UP000280008"/>
    </source>
</evidence>
<gene>
    <name evidence="3" type="ORF">C8E83_1517</name>
</gene>
<dbReference type="AlphaFoldDB" id="A0A495IGX6"/>
<dbReference type="SUPFAM" id="SSF53474">
    <property type="entry name" value="alpha/beta-Hydrolases"/>
    <property type="match status" value="1"/>
</dbReference>
<accession>A0A495IGX6</accession>
<dbReference type="PRINTS" id="PR00862">
    <property type="entry name" value="PROLIGOPTASE"/>
</dbReference>
<name>A0A495IGX6_9MICO</name>
<dbReference type="Proteomes" id="UP000280008">
    <property type="component" value="Unassembled WGS sequence"/>
</dbReference>
<dbReference type="GO" id="GO:0004252">
    <property type="term" value="F:serine-type endopeptidase activity"/>
    <property type="evidence" value="ECO:0007669"/>
    <property type="project" value="InterPro"/>
</dbReference>
<dbReference type="EMBL" id="RBKS01000001">
    <property type="protein sequence ID" value="RKR74405.1"/>
    <property type="molecule type" value="Genomic_DNA"/>
</dbReference>
<keyword evidence="3" id="KW-0031">Aminopeptidase</keyword>
<evidence type="ECO:0000313" key="3">
    <source>
        <dbReference type="EMBL" id="RKR74405.1"/>
    </source>
</evidence>
<protein>
    <submittedName>
        <fullName evidence="3">Dipeptidyl aminopeptidase/acylaminoacyl peptidase</fullName>
    </submittedName>
</protein>
<comment type="caution">
    <text evidence="3">The sequence shown here is derived from an EMBL/GenBank/DDBJ whole genome shotgun (WGS) entry which is preliminary data.</text>
</comment>
<evidence type="ECO:0000256" key="1">
    <source>
        <dbReference type="ARBA" id="ARBA00022801"/>
    </source>
</evidence>
<reference evidence="3 4" key="1">
    <citation type="submission" date="2018-10" db="EMBL/GenBank/DDBJ databases">
        <title>Sequencing the genomes of 1000 actinobacteria strains.</title>
        <authorList>
            <person name="Klenk H.-P."/>
        </authorList>
    </citation>
    <scope>NUCLEOTIDE SEQUENCE [LARGE SCALE GENOMIC DNA]</scope>
    <source>
        <strain evidence="3 4">DSM 17894</strain>
    </source>
</reference>
<evidence type="ECO:0000259" key="2">
    <source>
        <dbReference type="Pfam" id="PF00326"/>
    </source>
</evidence>
<feature type="domain" description="Peptidase S9 prolyl oligopeptidase catalytic" evidence="2">
    <location>
        <begin position="415"/>
        <end position="622"/>
    </location>
</feature>
<dbReference type="SUPFAM" id="SSF82171">
    <property type="entry name" value="DPP6 N-terminal domain-like"/>
    <property type="match status" value="1"/>
</dbReference>
<sequence length="624" mass="66389">MTTAADTPITDSPTTALADRLVEAWGSWGPTMTRNARRVAFISDRFGTPQVFVQEVVTGDGPLPDPTPIDVGDDPAVAVSWSADSAWLAVSLATDGGVRQQVWVVRPDGSDAQRIAGSRDQHAELGPWSRSGHRVVVTLPSVEPEQPARAYLVDPETGARDDLAVGELIHILDLSVEERLVVLRDGQRGREFVVVVDRLTDDDHPLLTDPWAGSADTAFIRPAPESESSPLIAYLSTEAGLPRRQLVAMPIGPHRWRGTSTVLASHPSGELEFLDADDAGRVLLLVWNVAGRSALELLDTASGTRTPVEGLPGAVVTDPVLSRDGRSVILAVEGPTAPRTLWRLDTVTHAWSRVTAGPELPEGLVEPTLERFVAADGLEITGWLYRGAGSAAATNRPGPALIHLHGGPESQERPAFSPQHQSLAAAGITVFAPNIRGSSGFGGAFVHADDREKRWEALGDVVSAAEYLAGEGLADPARIGVEGRSYGGYATLASLAFAPSVFACGVDVCGMSDFATFYRDTEPWIAAAAVTKYGDPDDDAELLADLSPMRAVDDITAPLLVVHGELDTNVPIGEAHQVVAALRARGADVDYLELAGEGHEYRRLDSRRALVHAMVAFVTRALAV</sequence>